<accession>A0A7X2J330</accession>
<evidence type="ECO:0000313" key="2">
    <source>
        <dbReference type="Proteomes" id="UP000448867"/>
    </source>
</evidence>
<comment type="caution">
    <text evidence="1">The sequence shown here is derived from an EMBL/GenBank/DDBJ whole genome shotgun (WGS) entry which is preliminary data.</text>
</comment>
<gene>
    <name evidence="1" type="ORF">GJU40_16250</name>
</gene>
<organism evidence="1 2">
    <name type="scientific">Metabacillus lacus</name>
    <dbReference type="NCBI Taxonomy" id="1983721"/>
    <lineage>
        <taxon>Bacteria</taxon>
        <taxon>Bacillati</taxon>
        <taxon>Bacillota</taxon>
        <taxon>Bacilli</taxon>
        <taxon>Bacillales</taxon>
        <taxon>Bacillaceae</taxon>
        <taxon>Metabacillus</taxon>
    </lineage>
</organism>
<dbReference type="AlphaFoldDB" id="A0A7X2J330"/>
<sequence>MKKNLLIVVLSFILLIVFGSIFFKEGNQVLALTSIVKLELSNSDYEQVFETNKFNSYVSKYTGDSQYVVTKKFMKEKGWVFKEQMGSGLVFEKNEKTTIVGIRGSSKNYIQWDISKEVLD</sequence>
<keyword evidence="2" id="KW-1185">Reference proteome</keyword>
<protein>
    <submittedName>
        <fullName evidence="1">Uncharacterized protein</fullName>
    </submittedName>
</protein>
<reference evidence="1 2" key="1">
    <citation type="submission" date="2019-11" db="EMBL/GenBank/DDBJ databases">
        <title>Bacillus lacus genome.</title>
        <authorList>
            <person name="Allen C.J."/>
            <person name="Newman J.D."/>
        </authorList>
    </citation>
    <scope>NUCLEOTIDE SEQUENCE [LARGE SCALE GENOMIC DNA]</scope>
    <source>
        <strain evidence="1 2">KCTC 33946</strain>
    </source>
</reference>
<proteinExistence type="predicted"/>
<dbReference type="EMBL" id="WKKI01000042">
    <property type="protein sequence ID" value="MRX73693.1"/>
    <property type="molecule type" value="Genomic_DNA"/>
</dbReference>
<dbReference type="Proteomes" id="UP000448867">
    <property type="component" value="Unassembled WGS sequence"/>
</dbReference>
<name>A0A7X2J330_9BACI</name>
<evidence type="ECO:0000313" key="1">
    <source>
        <dbReference type="EMBL" id="MRX73693.1"/>
    </source>
</evidence>
<dbReference type="RefSeq" id="WP_212029875.1">
    <property type="nucleotide sequence ID" value="NZ_WKKI01000042.1"/>
</dbReference>